<sequence>MCRATRKTLCGGAAASLMDRRTPVHHQPSQESRDNIQLNSMTKTDRSFYGLQALLSAPMNGLGKKMSLTLLTHGTVRTAHCTVTGIRVVPLKLMKHKKGKETSTSLFPSPEPRPASPADSALYSLTFSVT</sequence>
<evidence type="ECO:0000256" key="1">
    <source>
        <dbReference type="SAM" id="MobiDB-lite"/>
    </source>
</evidence>
<dbReference type="Proteomes" id="UP000324222">
    <property type="component" value="Unassembled WGS sequence"/>
</dbReference>
<keyword evidence="3" id="KW-1185">Reference proteome</keyword>
<dbReference type="AlphaFoldDB" id="A0A5B7FM50"/>
<name>A0A5B7FM50_PORTR</name>
<evidence type="ECO:0000313" key="3">
    <source>
        <dbReference type="Proteomes" id="UP000324222"/>
    </source>
</evidence>
<feature type="region of interest" description="Disordered" evidence="1">
    <location>
        <begin position="97"/>
        <end position="119"/>
    </location>
</feature>
<gene>
    <name evidence="2" type="ORF">E2C01_040127</name>
</gene>
<evidence type="ECO:0000313" key="2">
    <source>
        <dbReference type="EMBL" id="MPC46407.1"/>
    </source>
</evidence>
<comment type="caution">
    <text evidence="2">The sequence shown here is derived from an EMBL/GenBank/DDBJ whole genome shotgun (WGS) entry which is preliminary data.</text>
</comment>
<accession>A0A5B7FM50</accession>
<dbReference type="EMBL" id="VSRR010007194">
    <property type="protein sequence ID" value="MPC46407.1"/>
    <property type="molecule type" value="Genomic_DNA"/>
</dbReference>
<proteinExistence type="predicted"/>
<protein>
    <submittedName>
        <fullName evidence="2">Uncharacterized protein</fullName>
    </submittedName>
</protein>
<organism evidence="2 3">
    <name type="scientific">Portunus trituberculatus</name>
    <name type="common">Swimming crab</name>
    <name type="synonym">Neptunus trituberculatus</name>
    <dbReference type="NCBI Taxonomy" id="210409"/>
    <lineage>
        <taxon>Eukaryota</taxon>
        <taxon>Metazoa</taxon>
        <taxon>Ecdysozoa</taxon>
        <taxon>Arthropoda</taxon>
        <taxon>Crustacea</taxon>
        <taxon>Multicrustacea</taxon>
        <taxon>Malacostraca</taxon>
        <taxon>Eumalacostraca</taxon>
        <taxon>Eucarida</taxon>
        <taxon>Decapoda</taxon>
        <taxon>Pleocyemata</taxon>
        <taxon>Brachyura</taxon>
        <taxon>Eubrachyura</taxon>
        <taxon>Portunoidea</taxon>
        <taxon>Portunidae</taxon>
        <taxon>Portuninae</taxon>
        <taxon>Portunus</taxon>
    </lineage>
</organism>
<reference evidence="2 3" key="1">
    <citation type="submission" date="2019-05" db="EMBL/GenBank/DDBJ databases">
        <title>Another draft genome of Portunus trituberculatus and its Hox gene families provides insights of decapod evolution.</title>
        <authorList>
            <person name="Jeong J.-H."/>
            <person name="Song I."/>
            <person name="Kim S."/>
            <person name="Choi T."/>
            <person name="Kim D."/>
            <person name="Ryu S."/>
            <person name="Kim W."/>
        </authorList>
    </citation>
    <scope>NUCLEOTIDE SEQUENCE [LARGE SCALE GENOMIC DNA]</scope>
    <source>
        <tissue evidence="2">Muscle</tissue>
    </source>
</reference>